<reference evidence="4 5" key="1">
    <citation type="submission" date="2016-02" db="EMBL/GenBank/DDBJ databases">
        <title>Ulvibacter sp. LPB0005, isolated from Thais luteostoma.</title>
        <authorList>
            <person name="Shin S.-K."/>
            <person name="Yi H."/>
        </authorList>
    </citation>
    <scope>NUCLEOTIDE SEQUENCE [LARGE SCALE GENOMIC DNA]</scope>
    <source>
        <strain evidence="4 5">LPB0005</strain>
    </source>
</reference>
<organism evidence="4 5">
    <name type="scientific">Cochleicola gelatinilyticus</name>
    <dbReference type="NCBI Taxonomy" id="1763537"/>
    <lineage>
        <taxon>Bacteria</taxon>
        <taxon>Pseudomonadati</taxon>
        <taxon>Bacteroidota</taxon>
        <taxon>Flavobacteriia</taxon>
        <taxon>Flavobacteriales</taxon>
        <taxon>Flavobacteriaceae</taxon>
        <taxon>Cochleicola</taxon>
    </lineage>
</organism>
<feature type="chain" id="PRO_5007888603" description="DUF6268 domain-containing protein" evidence="2">
    <location>
        <begin position="18"/>
        <end position="302"/>
    </location>
</feature>
<evidence type="ECO:0000313" key="4">
    <source>
        <dbReference type="EMBL" id="OAB80117.1"/>
    </source>
</evidence>
<keyword evidence="1" id="KW-1133">Transmembrane helix</keyword>
<accession>A0A167IXV2</accession>
<comment type="caution">
    <text evidence="4">The sequence shown here is derived from an EMBL/GenBank/DDBJ whole genome shotgun (WGS) entry which is preliminary data.</text>
</comment>
<evidence type="ECO:0000256" key="1">
    <source>
        <dbReference type="SAM" id="Phobius"/>
    </source>
</evidence>
<dbReference type="AlphaFoldDB" id="A0A167IXV2"/>
<evidence type="ECO:0000313" key="5">
    <source>
        <dbReference type="Proteomes" id="UP000077013"/>
    </source>
</evidence>
<feature type="signal peptide" evidence="2">
    <location>
        <begin position="1"/>
        <end position="17"/>
    </location>
</feature>
<feature type="transmembrane region" description="Helical" evidence="1">
    <location>
        <begin position="145"/>
        <end position="167"/>
    </location>
</feature>
<dbReference type="InterPro" id="IPR046235">
    <property type="entry name" value="DUF6268"/>
</dbReference>
<proteinExistence type="predicted"/>
<evidence type="ECO:0000259" key="3">
    <source>
        <dbReference type="Pfam" id="PF19783"/>
    </source>
</evidence>
<keyword evidence="5" id="KW-1185">Reference proteome</keyword>
<dbReference type="RefSeq" id="WP_068590384.1">
    <property type="nucleotide sequence ID" value="NZ_LRXL01000026.1"/>
</dbReference>
<keyword evidence="1" id="KW-0812">Transmembrane</keyword>
<dbReference type="EMBL" id="LRXL01000026">
    <property type="protein sequence ID" value="OAB80117.1"/>
    <property type="molecule type" value="Genomic_DNA"/>
</dbReference>
<feature type="domain" description="DUF6268" evidence="3">
    <location>
        <begin position="83"/>
        <end position="191"/>
    </location>
</feature>
<evidence type="ECO:0000256" key="2">
    <source>
        <dbReference type="SAM" id="SignalP"/>
    </source>
</evidence>
<dbReference type="OrthoDB" id="1488805at2"/>
<dbReference type="Pfam" id="PF19783">
    <property type="entry name" value="DUF6268"/>
    <property type="match status" value="1"/>
</dbReference>
<dbReference type="STRING" id="1763537.ULVI_05095"/>
<gene>
    <name evidence="4" type="ORF">ULVI_05095</name>
</gene>
<keyword evidence="2" id="KW-0732">Signal</keyword>
<sequence length="302" mass="33747">MKNYCILLVFVSCSAFCQNYVDLLKVGYGQTFNNDYVNTVGSTNVSSLDIDLTVPIVLSEKNAFITGVAFSTNHLELAPNTSATTLYSTILKLGLATTFNDTWSSTLVLLPKIASDYNAIKGDDFYFGGLGLLKYQKNEHLKYRFGLYATTEAFGFFTTPIIGWYYLSKNNKFEMDMSLPIAADVNYTFGKTTVGVDYYGIGRSFRLYDETDTSERYVDLSSLEFSSYIQLNLLEKTVLLRGKIGYSSNNYEVYSNAEKIDLGVSAFSFGDDRTQLNPDVSGGFFAKIEAIYRFNLPSTSSE</sequence>
<keyword evidence="1" id="KW-0472">Membrane</keyword>
<dbReference type="Proteomes" id="UP000077013">
    <property type="component" value="Unassembled WGS sequence"/>
</dbReference>
<name>A0A167IXV2_9FLAO</name>
<protein>
    <recommendedName>
        <fullName evidence="3">DUF6268 domain-containing protein</fullName>
    </recommendedName>
</protein>